<protein>
    <submittedName>
        <fullName evidence="1">Oidioi.mRNA.OKI2018_I69.PAR.g9593.t1.cds</fullName>
    </submittedName>
</protein>
<sequence length="526" mass="59829">MSFPVAKLEDARVDQFSWYFEDEELEFIRSHKASFFEKKEAERFSKYLDGITASTWWLRKRELDRIEDKENTPVKNGYFNAMGMPAPAPWQNEKRIKIEVPEHERIPPAVGRGQFKRISQEIIGLPKKLDEKVSICVLTRTETNVPSNIICSYFDHNLKKRVISSVQVFNYGHNHTLGLELHVPSKFSIDSVLEEASLMIQDENPSLDRQYTAIYSPVVKTASAKLNLDWTISQNHQGPERDPDILSGPDFGDEKSFQASIKIRPELGLDFPDEFKDLRADIDQLKIFLEAMSTEILPQSSKLSDDLNSIIRGSSNVEISDLVWSSCKYSSLQEITKNLTTLITFATQGDATNISVFSDNDSDFAMKFIKARKRGIPSKIHESSALEMIFECGEQAISRKLDECISSRAGLAQLLGSPNGSQRVQEQLQELVRRLESICLHHGLQTLALPEATIRSFISDWVAQGGGEVTQTVSGFSAYKIVKEHRPTSWSMKMDQYMIDIICKEDHVDQKSEFFVYEKTTNFADI</sequence>
<reference evidence="1 2" key="1">
    <citation type="submission" date="2021-04" db="EMBL/GenBank/DDBJ databases">
        <authorList>
            <person name="Bliznina A."/>
        </authorList>
    </citation>
    <scope>NUCLEOTIDE SEQUENCE [LARGE SCALE GENOMIC DNA]</scope>
</reference>
<evidence type="ECO:0000313" key="2">
    <source>
        <dbReference type="Proteomes" id="UP001158576"/>
    </source>
</evidence>
<keyword evidence="2" id="KW-1185">Reference proteome</keyword>
<organism evidence="1 2">
    <name type="scientific">Oikopleura dioica</name>
    <name type="common">Tunicate</name>
    <dbReference type="NCBI Taxonomy" id="34765"/>
    <lineage>
        <taxon>Eukaryota</taxon>
        <taxon>Metazoa</taxon>
        <taxon>Chordata</taxon>
        <taxon>Tunicata</taxon>
        <taxon>Appendicularia</taxon>
        <taxon>Copelata</taxon>
        <taxon>Oikopleuridae</taxon>
        <taxon>Oikopleura</taxon>
    </lineage>
</organism>
<name>A0ABN7RMB4_OIKDI</name>
<dbReference type="Proteomes" id="UP001158576">
    <property type="component" value="Chromosome PAR"/>
</dbReference>
<gene>
    <name evidence="1" type="ORF">OKIOD_LOCUS1151</name>
</gene>
<dbReference type="EMBL" id="OU015568">
    <property type="protein sequence ID" value="CAG5080445.1"/>
    <property type="molecule type" value="Genomic_DNA"/>
</dbReference>
<evidence type="ECO:0000313" key="1">
    <source>
        <dbReference type="EMBL" id="CAG5080445.1"/>
    </source>
</evidence>
<proteinExistence type="predicted"/>
<accession>A0ABN7RMB4</accession>